<dbReference type="AlphaFoldDB" id="A0A4Y8ZRJ9"/>
<organism evidence="4 5">
    <name type="scientific">Sphingomonas parva</name>
    <dbReference type="NCBI Taxonomy" id="2555898"/>
    <lineage>
        <taxon>Bacteria</taxon>
        <taxon>Pseudomonadati</taxon>
        <taxon>Pseudomonadota</taxon>
        <taxon>Alphaproteobacteria</taxon>
        <taxon>Sphingomonadales</taxon>
        <taxon>Sphingomonadaceae</taxon>
        <taxon>Sphingomonas</taxon>
    </lineage>
</organism>
<dbReference type="Pfam" id="PF01408">
    <property type="entry name" value="GFO_IDH_MocA"/>
    <property type="match status" value="1"/>
</dbReference>
<dbReference type="SUPFAM" id="SSF55347">
    <property type="entry name" value="Glyceraldehyde-3-phosphate dehydrogenase-like, C-terminal domain"/>
    <property type="match status" value="1"/>
</dbReference>
<proteinExistence type="predicted"/>
<accession>A0A4Y8ZRJ9</accession>
<protein>
    <submittedName>
        <fullName evidence="4">Gfo/Idh/MocA family oxidoreductase</fullName>
    </submittedName>
</protein>
<dbReference type="GO" id="GO:0000166">
    <property type="term" value="F:nucleotide binding"/>
    <property type="evidence" value="ECO:0007669"/>
    <property type="project" value="InterPro"/>
</dbReference>
<comment type="caution">
    <text evidence="4">The sequence shown here is derived from an EMBL/GenBank/DDBJ whole genome shotgun (WGS) entry which is preliminary data.</text>
</comment>
<dbReference type="InterPro" id="IPR036291">
    <property type="entry name" value="NAD(P)-bd_dom_sf"/>
</dbReference>
<dbReference type="Pfam" id="PF22725">
    <property type="entry name" value="GFO_IDH_MocA_C3"/>
    <property type="match status" value="1"/>
</dbReference>
<dbReference type="PANTHER" id="PTHR43818">
    <property type="entry name" value="BCDNA.GH03377"/>
    <property type="match status" value="1"/>
</dbReference>
<evidence type="ECO:0000259" key="3">
    <source>
        <dbReference type="Pfam" id="PF22725"/>
    </source>
</evidence>
<keyword evidence="5" id="KW-1185">Reference proteome</keyword>
<dbReference type="PRINTS" id="PR01775">
    <property type="entry name" value="GLFROXRDTASE"/>
</dbReference>
<dbReference type="InterPro" id="IPR050463">
    <property type="entry name" value="Gfo/Idh/MocA_oxidrdct_glycsds"/>
</dbReference>
<dbReference type="InterPro" id="IPR055170">
    <property type="entry name" value="GFO_IDH_MocA-like_dom"/>
</dbReference>
<dbReference type="Gene3D" id="3.40.50.720">
    <property type="entry name" value="NAD(P)-binding Rossmann-like Domain"/>
    <property type="match status" value="1"/>
</dbReference>
<dbReference type="EMBL" id="SPDV01000014">
    <property type="protein sequence ID" value="TFI58554.1"/>
    <property type="molecule type" value="Genomic_DNA"/>
</dbReference>
<evidence type="ECO:0000259" key="2">
    <source>
        <dbReference type="Pfam" id="PF01408"/>
    </source>
</evidence>
<gene>
    <name evidence="4" type="ORF">E2493_09010</name>
</gene>
<feature type="domain" description="GFO/IDH/MocA-like oxidoreductase" evidence="3">
    <location>
        <begin position="197"/>
        <end position="315"/>
    </location>
</feature>
<dbReference type="OrthoDB" id="9792935at2"/>
<feature type="domain" description="Gfo/Idh/MocA-like oxidoreductase N-terminal" evidence="2">
    <location>
        <begin position="64"/>
        <end position="187"/>
    </location>
</feature>
<evidence type="ECO:0000313" key="5">
    <source>
        <dbReference type="Proteomes" id="UP000298213"/>
    </source>
</evidence>
<evidence type="ECO:0000313" key="4">
    <source>
        <dbReference type="EMBL" id="TFI58554.1"/>
    </source>
</evidence>
<dbReference type="PANTHER" id="PTHR43818:SF11">
    <property type="entry name" value="BCDNA.GH03377"/>
    <property type="match status" value="1"/>
</dbReference>
<keyword evidence="1" id="KW-0560">Oxidoreductase</keyword>
<evidence type="ECO:0000256" key="1">
    <source>
        <dbReference type="ARBA" id="ARBA00023002"/>
    </source>
</evidence>
<dbReference type="InterPro" id="IPR000683">
    <property type="entry name" value="Gfo/Idh/MocA-like_OxRdtase_N"/>
</dbReference>
<sequence>MSRREQKCFNCDSGVARAAPVEAERERRVTETIDRRGLLIGLGGLAAAATACNSSAQPPARKLGYAIVGLGYYATRVIIPQFANCRHSRLAALVSGDPDKARRYAAEYGVPERSLYDYRSFDRIGDDPDVDIVYVVLPNSMHAEYTIRAARAGKHVLCEKPMAVSVAECEAMIAACRAAGRTLMIGYRSHFEPHNLHAMKLAREGAIGRRRYVHAEHGFVAGDPGQWRLKKALAGGGSLMDMGIYSVQAARYLTGEEPVAVTARASTDRSDPRFAEVEDLIAWTLDFPSGAISHGMSSYSSNHNRVRIAGDRGRIDMEPATPYAGHSLRLVRDGGEQRLAPPPGPAVNQFVGQLDHMSESAASGGAPIVAGEEGLQDMRIIEAIYRSAAEGRTVRI</sequence>
<dbReference type="Gene3D" id="3.30.360.10">
    <property type="entry name" value="Dihydrodipicolinate Reductase, domain 2"/>
    <property type="match status" value="1"/>
</dbReference>
<reference evidence="4 5" key="1">
    <citation type="submission" date="2019-03" db="EMBL/GenBank/DDBJ databases">
        <title>Genome sequence of Sphingomonas sp. 17J27-24.</title>
        <authorList>
            <person name="Kim M."/>
            <person name="Maeng S."/>
            <person name="Sathiyaraj S."/>
        </authorList>
    </citation>
    <scope>NUCLEOTIDE SEQUENCE [LARGE SCALE GENOMIC DNA]</scope>
    <source>
        <strain evidence="4 5">17J27-24</strain>
    </source>
</reference>
<dbReference type="GO" id="GO:0016491">
    <property type="term" value="F:oxidoreductase activity"/>
    <property type="evidence" value="ECO:0007669"/>
    <property type="project" value="UniProtKB-KW"/>
</dbReference>
<dbReference type="Proteomes" id="UP000298213">
    <property type="component" value="Unassembled WGS sequence"/>
</dbReference>
<dbReference type="InterPro" id="IPR008354">
    <property type="entry name" value="Glc-Fru_OxRdtase_bac"/>
</dbReference>
<dbReference type="SUPFAM" id="SSF51735">
    <property type="entry name" value="NAD(P)-binding Rossmann-fold domains"/>
    <property type="match status" value="1"/>
</dbReference>
<name>A0A4Y8ZRJ9_9SPHN</name>